<gene>
    <name evidence="3" type="ORF">BKG73_17440</name>
</gene>
<evidence type="ECO:0000256" key="1">
    <source>
        <dbReference type="SAM" id="MobiDB-lite"/>
    </source>
</evidence>
<reference evidence="3 4" key="1">
    <citation type="submission" date="2016-10" db="EMBL/GenBank/DDBJ databases">
        <title>Evaluation of Human, Animal and Environmental Mycobacterium chelonae Isolates by Core Genome Phylogenomic Analysis, Targeted Gene Comparison, and Anti-microbial Susceptibility Patterns: A Tale of Mistaken Identities.</title>
        <authorList>
            <person name="Fogelson S.B."/>
            <person name="Camus A.C."/>
            <person name="Lorenz W."/>
            <person name="Vasireddy R."/>
            <person name="Vasireddy S."/>
            <person name="Smith T."/>
            <person name="Brown-Elliott B.A."/>
            <person name="Wallace R.J.Jr."/>
            <person name="Hasan N.A."/>
            <person name="Reischl U."/>
            <person name="Sanchez S."/>
        </authorList>
    </citation>
    <scope>NUCLEOTIDE SEQUENCE [LARGE SCALE GENOMIC DNA]</scope>
    <source>
        <strain evidence="3 4">8528</strain>
    </source>
</reference>
<keyword evidence="4" id="KW-1185">Reference proteome</keyword>
<comment type="caution">
    <text evidence="3">The sequence shown here is derived from an EMBL/GenBank/DDBJ whole genome shotgun (WGS) entry which is preliminary data.</text>
</comment>
<dbReference type="EMBL" id="MLIH01000027">
    <property type="protein sequence ID" value="OHU08799.1"/>
    <property type="molecule type" value="Genomic_DNA"/>
</dbReference>
<dbReference type="Pfam" id="PF03374">
    <property type="entry name" value="ANT"/>
    <property type="match status" value="1"/>
</dbReference>
<protein>
    <recommendedName>
        <fullName evidence="2">Antirepressor protein C-terminal domain-containing protein</fullName>
    </recommendedName>
</protein>
<feature type="region of interest" description="Disordered" evidence="1">
    <location>
        <begin position="1"/>
        <end position="22"/>
    </location>
</feature>
<dbReference type="InterPro" id="IPR005039">
    <property type="entry name" value="Ant_C"/>
</dbReference>
<accession>A0ABX3BYI1</accession>
<dbReference type="Proteomes" id="UP000179621">
    <property type="component" value="Unassembled WGS sequence"/>
</dbReference>
<proteinExistence type="predicted"/>
<dbReference type="RefSeq" id="WP_070911315.1">
    <property type="nucleotide sequence ID" value="NZ_MLIC01000003.1"/>
</dbReference>
<name>A0ABX3BYI1_9MYCO</name>
<evidence type="ECO:0000313" key="4">
    <source>
        <dbReference type="Proteomes" id="UP000179621"/>
    </source>
</evidence>
<organism evidence="3 4">
    <name type="scientific">Mycobacteroides saopaulense</name>
    <dbReference type="NCBI Taxonomy" id="1578165"/>
    <lineage>
        <taxon>Bacteria</taxon>
        <taxon>Bacillati</taxon>
        <taxon>Actinomycetota</taxon>
        <taxon>Actinomycetes</taxon>
        <taxon>Mycobacteriales</taxon>
        <taxon>Mycobacteriaceae</taxon>
        <taxon>Mycobacteroides</taxon>
    </lineage>
</organism>
<evidence type="ECO:0000259" key="2">
    <source>
        <dbReference type="Pfam" id="PF03374"/>
    </source>
</evidence>
<sequence>MSDIQHIGEQSPFEEGRITCPQGGEDRWSARWLMERMGYDKWERFEGVVERAKTAAHNQGFNVRTLFTVISKKAGPEVFPGSGKNLGGRPQTDYLVTRFAAYLIAMNGDPRKPDVAAAQEYFVVKTREAEVAQPVEMTEDQIVHRARHILDSKVKELAPKAEAYDHFIEATGKYSVGAVAKMLGTSQNKLYRELRNIGVLIAKGSMRNTPYQQYMHHFEVKAHEYERNSGEMGCSYTTYVQPSGIDFIRRKLNRRSIGPMPFGGVA</sequence>
<feature type="domain" description="Antirepressor protein C-terminal" evidence="2">
    <location>
        <begin position="153"/>
        <end position="253"/>
    </location>
</feature>
<evidence type="ECO:0000313" key="3">
    <source>
        <dbReference type="EMBL" id="OHU08799.1"/>
    </source>
</evidence>